<organism evidence="1 2">
    <name type="scientific">Sphaerisporangium rubeum</name>
    <dbReference type="NCBI Taxonomy" id="321317"/>
    <lineage>
        <taxon>Bacteria</taxon>
        <taxon>Bacillati</taxon>
        <taxon>Actinomycetota</taxon>
        <taxon>Actinomycetes</taxon>
        <taxon>Streptosporangiales</taxon>
        <taxon>Streptosporangiaceae</taxon>
        <taxon>Sphaerisporangium</taxon>
    </lineage>
</organism>
<reference evidence="1 2" key="1">
    <citation type="submission" date="2020-08" db="EMBL/GenBank/DDBJ databases">
        <title>Sequencing the genomes of 1000 actinobacteria strains.</title>
        <authorList>
            <person name="Klenk H.-P."/>
        </authorList>
    </citation>
    <scope>NUCLEOTIDE SEQUENCE [LARGE SCALE GENOMIC DNA]</scope>
    <source>
        <strain evidence="1 2">DSM 44936</strain>
    </source>
</reference>
<dbReference type="Proteomes" id="UP000555564">
    <property type="component" value="Unassembled WGS sequence"/>
</dbReference>
<evidence type="ECO:0000313" key="2">
    <source>
        <dbReference type="Proteomes" id="UP000555564"/>
    </source>
</evidence>
<gene>
    <name evidence="1" type="ORF">BJ992_006309</name>
</gene>
<sequence length="39" mass="4581">MRIMRHSQISMTMDVYTQIPSAETRRVLDRLNQSLDGDD</sequence>
<comment type="caution">
    <text evidence="1">The sequence shown here is derived from an EMBL/GenBank/DDBJ whole genome shotgun (WGS) entry which is preliminary data.</text>
</comment>
<protein>
    <submittedName>
        <fullName evidence="1">Integrase</fullName>
    </submittedName>
</protein>
<evidence type="ECO:0000313" key="1">
    <source>
        <dbReference type="EMBL" id="MBB6476878.1"/>
    </source>
</evidence>
<accession>A0A7X0IMR4</accession>
<name>A0A7X0IMR4_9ACTN</name>
<keyword evidence="2" id="KW-1185">Reference proteome</keyword>
<dbReference type="EMBL" id="JACHIU010000001">
    <property type="protein sequence ID" value="MBB6476878.1"/>
    <property type="molecule type" value="Genomic_DNA"/>
</dbReference>
<proteinExistence type="predicted"/>
<dbReference type="AlphaFoldDB" id="A0A7X0IMR4"/>